<keyword evidence="3" id="KW-0812">Transmembrane</keyword>
<name>A7SLH8_NEMVE</name>
<evidence type="ECO:0000259" key="9">
    <source>
        <dbReference type="Pfam" id="PF16332"/>
    </source>
</evidence>
<dbReference type="EMBL" id="DS469698">
    <property type="protein sequence ID" value="EDO35440.1"/>
    <property type="molecule type" value="Genomic_DNA"/>
</dbReference>
<keyword evidence="4" id="KW-0732">Signal</keyword>
<comment type="similarity">
    <text evidence="2">Belongs to the dermatan-sulfate isomerase family.</text>
</comment>
<feature type="domain" description="Heparinase II N-terminal" evidence="9">
    <location>
        <begin position="91"/>
        <end position="311"/>
    </location>
</feature>
<keyword evidence="11" id="KW-1185">Reference proteome</keyword>
<evidence type="ECO:0000313" key="11">
    <source>
        <dbReference type="Proteomes" id="UP000001593"/>
    </source>
</evidence>
<protein>
    <recommendedName>
        <fullName evidence="9">Heparinase II N-terminal domain-containing protein</fullName>
    </recommendedName>
</protein>
<dbReference type="OMA" id="FIRHGED"/>
<keyword evidence="5" id="KW-1133">Transmembrane helix</keyword>
<organism evidence="10 11">
    <name type="scientific">Nematostella vectensis</name>
    <name type="common">Starlet sea anemone</name>
    <dbReference type="NCBI Taxonomy" id="45351"/>
    <lineage>
        <taxon>Eukaryota</taxon>
        <taxon>Metazoa</taxon>
        <taxon>Cnidaria</taxon>
        <taxon>Anthozoa</taxon>
        <taxon>Hexacorallia</taxon>
        <taxon>Actiniaria</taxon>
        <taxon>Edwardsiidae</taxon>
        <taxon>Nematostella</taxon>
    </lineage>
</organism>
<dbReference type="STRING" id="45351.A7SLH8"/>
<dbReference type="AlphaFoldDB" id="A7SLH8"/>
<evidence type="ECO:0000256" key="8">
    <source>
        <dbReference type="ARBA" id="ARBA00023235"/>
    </source>
</evidence>
<dbReference type="Gene3D" id="1.50.10.100">
    <property type="entry name" value="Chondroitin AC/alginate lyase"/>
    <property type="match status" value="1"/>
</dbReference>
<dbReference type="HOGENOM" id="CLU_017411_0_0_1"/>
<evidence type="ECO:0000256" key="1">
    <source>
        <dbReference type="ARBA" id="ARBA00004141"/>
    </source>
</evidence>
<evidence type="ECO:0000256" key="3">
    <source>
        <dbReference type="ARBA" id="ARBA00022692"/>
    </source>
</evidence>
<dbReference type="GO" id="GO:0050654">
    <property type="term" value="P:chondroitin sulfate proteoglycan metabolic process"/>
    <property type="evidence" value="ECO:0000318"/>
    <property type="project" value="GO_Central"/>
</dbReference>
<evidence type="ECO:0000256" key="2">
    <source>
        <dbReference type="ARBA" id="ARBA00006556"/>
    </source>
</evidence>
<dbReference type="Pfam" id="PF16332">
    <property type="entry name" value="DUF4962"/>
    <property type="match status" value="1"/>
</dbReference>
<proteinExistence type="inferred from homology"/>
<dbReference type="OrthoDB" id="5946629at2759"/>
<keyword evidence="8" id="KW-0413">Isomerase</keyword>
<dbReference type="eggNOG" id="ENOG502QPWZ">
    <property type="taxonomic scope" value="Eukaryota"/>
</dbReference>
<comment type="subcellular location">
    <subcellularLocation>
        <location evidence="1">Membrane</location>
        <topology evidence="1">Multi-pass membrane protein</topology>
    </subcellularLocation>
</comment>
<dbReference type="PhylomeDB" id="A7SLH8"/>
<dbReference type="GO" id="GO:0016020">
    <property type="term" value="C:membrane"/>
    <property type="evidence" value="ECO:0007669"/>
    <property type="project" value="UniProtKB-SubCell"/>
</dbReference>
<evidence type="ECO:0000256" key="4">
    <source>
        <dbReference type="ARBA" id="ARBA00022729"/>
    </source>
</evidence>
<dbReference type="InterPro" id="IPR032518">
    <property type="entry name" value="HepII_N"/>
</dbReference>
<feature type="non-terminal residue" evidence="10">
    <location>
        <position position="708"/>
    </location>
</feature>
<dbReference type="PANTHER" id="PTHR15532:SF5">
    <property type="entry name" value="SULFOTRANSFERASE DOMAIN-CONTAINING PROTEIN"/>
    <property type="match status" value="1"/>
</dbReference>
<evidence type="ECO:0000256" key="6">
    <source>
        <dbReference type="ARBA" id="ARBA00023136"/>
    </source>
</evidence>
<feature type="non-terminal residue" evidence="10">
    <location>
        <position position="1"/>
    </location>
</feature>
<evidence type="ECO:0000256" key="7">
    <source>
        <dbReference type="ARBA" id="ARBA00023180"/>
    </source>
</evidence>
<dbReference type="PANTHER" id="PTHR15532">
    <property type="match status" value="1"/>
</dbReference>
<dbReference type="InterPro" id="IPR052447">
    <property type="entry name" value="Dermatan-Sulfate_Isomerase"/>
</dbReference>
<evidence type="ECO:0000313" key="10">
    <source>
        <dbReference type="EMBL" id="EDO35440.1"/>
    </source>
</evidence>
<keyword evidence="7" id="KW-0325">Glycoprotein</keyword>
<sequence>HPFLYFSEEKILTFRRQARTTHEPILRQIRAAVDKIYSKPSQHVPPKTWNEFASSWNEHYGNNLCVLAMHSVLHEWDPKGRKLAFVFMNALTNLKNWRVNSTPMDDVPVAHSLNGMATAYDFLYPYMDSNQRQKYLKKIVNETRELYRNSRRKWWGRSYIQNHVFTNYVALLTSALVASRHSQYSTEAKEWISKSKLMLSRNMYLLNYVIDGSIEEGVSYGTYTSRSVTQFVYLASRHLDLDLTRSFWLKQHFYFLYYTILPGFRKTVGIADSNRNWFYGPESQLVFLDAYVMRNGWGNWLASQIKRDRPQGSSFQASSMVNCMLHTEFLFYNASIKPIEPPGFYAKDMHVFSDWGVVIYRDRAGHWSASINRSRDPNQAGTFLSFKCSVLHGRAVNKMVTSKPPVSWVRGFHNFNPGHEHLDQGSFVFAPNGVPFITESLYGPKYTWLNNAILFGPSFTSPCSKPLEGQLGECLKWLDYRNMQPWRARGEVTTAVNDEGLVLTCGEMGSWYRAGLGLASVYRCLVLLAPSVLLVVDHVERFQNTTSTVMSSFFHNMDSPFSLDECAGVYACAKNKINGENYRVLGINSLGVKQGLLLGFMNYSTRHQLRQTFFVNITTPLKEKYTRAAYLFLGPGQEVRELRMLSTSDHGVHITVTVNGVKYTVAIATKHRLAYTRFRWLGFGGYAKLRIQRSNRDRTIRFGLNSLN</sequence>
<dbReference type="Gene3D" id="2.70.98.70">
    <property type="match status" value="1"/>
</dbReference>
<gene>
    <name evidence="10" type="ORF">NEMVEDRAFT_v1g122706</name>
</gene>
<dbReference type="InParanoid" id="A7SLH8"/>
<dbReference type="GO" id="GO:0047757">
    <property type="term" value="F:chondroitin-glucuronate 5-epimerase activity"/>
    <property type="evidence" value="ECO:0000318"/>
    <property type="project" value="GO_Central"/>
</dbReference>
<reference evidence="10 11" key="1">
    <citation type="journal article" date="2007" name="Science">
        <title>Sea anemone genome reveals ancestral eumetazoan gene repertoire and genomic organization.</title>
        <authorList>
            <person name="Putnam N.H."/>
            <person name="Srivastava M."/>
            <person name="Hellsten U."/>
            <person name="Dirks B."/>
            <person name="Chapman J."/>
            <person name="Salamov A."/>
            <person name="Terry A."/>
            <person name="Shapiro H."/>
            <person name="Lindquist E."/>
            <person name="Kapitonov V.V."/>
            <person name="Jurka J."/>
            <person name="Genikhovich G."/>
            <person name="Grigoriev I.V."/>
            <person name="Lucas S.M."/>
            <person name="Steele R.E."/>
            <person name="Finnerty J.R."/>
            <person name="Technau U."/>
            <person name="Martindale M.Q."/>
            <person name="Rokhsar D.S."/>
        </authorList>
    </citation>
    <scope>NUCLEOTIDE SEQUENCE [LARGE SCALE GENOMIC DNA]</scope>
    <source>
        <strain evidence="11">CH2 X CH6</strain>
    </source>
</reference>
<dbReference type="FunCoup" id="A7SLH8">
    <property type="interactions" value="118"/>
</dbReference>
<dbReference type="InterPro" id="IPR008929">
    <property type="entry name" value="Chondroitin_lyas"/>
</dbReference>
<dbReference type="KEGG" id="nve:5506854"/>
<evidence type="ECO:0000256" key="5">
    <source>
        <dbReference type="ARBA" id="ARBA00022989"/>
    </source>
</evidence>
<dbReference type="Proteomes" id="UP000001593">
    <property type="component" value="Unassembled WGS sequence"/>
</dbReference>
<dbReference type="GO" id="GO:0050655">
    <property type="term" value="P:dermatan sulfate proteoglycan metabolic process"/>
    <property type="evidence" value="ECO:0000318"/>
    <property type="project" value="GO_Central"/>
</dbReference>
<accession>A7SLH8</accession>
<keyword evidence="6" id="KW-0472">Membrane</keyword>